<dbReference type="InterPro" id="IPR012312">
    <property type="entry name" value="Hemerythrin-like"/>
</dbReference>
<organism evidence="2 3">
    <name type="scientific">Salimicrobium flavidum</name>
    <dbReference type="NCBI Taxonomy" id="570947"/>
    <lineage>
        <taxon>Bacteria</taxon>
        <taxon>Bacillati</taxon>
        <taxon>Bacillota</taxon>
        <taxon>Bacilli</taxon>
        <taxon>Bacillales</taxon>
        <taxon>Bacillaceae</taxon>
        <taxon>Salimicrobium</taxon>
    </lineage>
</organism>
<dbReference type="OrthoDB" id="9793254at2"/>
<dbReference type="RefSeq" id="WP_076558570.1">
    <property type="nucleotide sequence ID" value="NZ_FTOC01000005.1"/>
</dbReference>
<dbReference type="EMBL" id="FTOC01000005">
    <property type="protein sequence ID" value="SIS47038.1"/>
    <property type="molecule type" value="Genomic_DNA"/>
</dbReference>
<proteinExistence type="predicted"/>
<sequence>MKRHEALIPLSHHHHHGLVLAQRLQKTEERDKFRELMKDIQEFWENDGRDHFREEEEILLPLYSCYASIEEDEDIRKMLMDHVVIRGLIEKLHKVERHDYELFRELGEKLHDHIRMEERVIFPKIETAVPDKELYKAEGQFHTDSHSGR</sequence>
<keyword evidence="3" id="KW-1185">Reference proteome</keyword>
<accession>A0A1N7JCH6</accession>
<dbReference type="Gene3D" id="1.20.120.520">
    <property type="entry name" value="nmb1532 protein domain like"/>
    <property type="match status" value="1"/>
</dbReference>
<feature type="domain" description="Hemerythrin-like" evidence="1">
    <location>
        <begin position="12"/>
        <end position="125"/>
    </location>
</feature>
<dbReference type="Proteomes" id="UP000187608">
    <property type="component" value="Unassembled WGS sequence"/>
</dbReference>
<reference evidence="3" key="1">
    <citation type="submission" date="2017-01" db="EMBL/GenBank/DDBJ databases">
        <authorList>
            <person name="Varghese N."/>
            <person name="Submissions S."/>
        </authorList>
    </citation>
    <scope>NUCLEOTIDE SEQUENCE [LARGE SCALE GENOMIC DNA]</scope>
    <source>
        <strain evidence="3">DSM 23127</strain>
    </source>
</reference>
<evidence type="ECO:0000313" key="3">
    <source>
        <dbReference type="Proteomes" id="UP000187608"/>
    </source>
</evidence>
<dbReference type="AlphaFoldDB" id="A0A1N7JCH6"/>
<name>A0A1N7JCH6_9BACI</name>
<dbReference type="Pfam" id="PF01814">
    <property type="entry name" value="Hemerythrin"/>
    <property type="match status" value="1"/>
</dbReference>
<dbReference type="STRING" id="570947.SAMN05421687_10522"/>
<evidence type="ECO:0000313" key="2">
    <source>
        <dbReference type="EMBL" id="SIS47038.1"/>
    </source>
</evidence>
<protein>
    <submittedName>
        <fullName evidence="2">Hemerythrin HHE cation binding domain-containing protein</fullName>
    </submittedName>
</protein>
<gene>
    <name evidence="2" type="ORF">SAMN05421687_10522</name>
</gene>
<evidence type="ECO:0000259" key="1">
    <source>
        <dbReference type="Pfam" id="PF01814"/>
    </source>
</evidence>